<organism evidence="1 2">
    <name type="scientific">Gossypium trilobum</name>
    <dbReference type="NCBI Taxonomy" id="34281"/>
    <lineage>
        <taxon>Eukaryota</taxon>
        <taxon>Viridiplantae</taxon>
        <taxon>Streptophyta</taxon>
        <taxon>Embryophyta</taxon>
        <taxon>Tracheophyta</taxon>
        <taxon>Spermatophyta</taxon>
        <taxon>Magnoliopsida</taxon>
        <taxon>eudicotyledons</taxon>
        <taxon>Gunneridae</taxon>
        <taxon>Pentapetalae</taxon>
        <taxon>rosids</taxon>
        <taxon>malvids</taxon>
        <taxon>Malvales</taxon>
        <taxon>Malvaceae</taxon>
        <taxon>Malvoideae</taxon>
        <taxon>Gossypium</taxon>
    </lineage>
</organism>
<protein>
    <recommendedName>
        <fullName evidence="3">Reverse transcriptase</fullName>
    </recommendedName>
</protein>
<sequence>MKDFCMALEDCGLTDLGYIGRWFTWERGRFLATNIRERLDRGVATLNWMNLFPGYQLEHLSHSFSDHCPILLDTTGPSTFDRSKQVKTFRFEAKWCLENSFEEMVRKWWKDIPGG</sequence>
<proteinExistence type="predicted"/>
<dbReference type="Gene3D" id="3.60.10.10">
    <property type="entry name" value="Endonuclease/exonuclease/phosphatase"/>
    <property type="match status" value="1"/>
</dbReference>
<keyword evidence="2" id="KW-1185">Reference proteome</keyword>
<comment type="caution">
    <text evidence="1">The sequence shown here is derived from an EMBL/GenBank/DDBJ whole genome shotgun (WGS) entry which is preliminary data.</text>
</comment>
<evidence type="ECO:0000313" key="1">
    <source>
        <dbReference type="EMBL" id="MBA0775655.1"/>
    </source>
</evidence>
<name>A0A7J9ET59_9ROSI</name>
<gene>
    <name evidence="1" type="ORF">Gotri_010773</name>
</gene>
<accession>A0A7J9ET59</accession>
<dbReference type="PANTHER" id="PTHR33710">
    <property type="entry name" value="BNAC02G09200D PROTEIN"/>
    <property type="match status" value="1"/>
</dbReference>
<dbReference type="PANTHER" id="PTHR33710:SF73">
    <property type="entry name" value="ZINC KNUCKLE CX2CX4HX4C DOMAIN-CONTAINING PROTEIN"/>
    <property type="match status" value="1"/>
</dbReference>
<dbReference type="AlphaFoldDB" id="A0A7J9ET59"/>
<dbReference type="Proteomes" id="UP000593568">
    <property type="component" value="Unassembled WGS sequence"/>
</dbReference>
<evidence type="ECO:0000313" key="2">
    <source>
        <dbReference type="Proteomes" id="UP000593568"/>
    </source>
</evidence>
<dbReference type="SUPFAM" id="SSF56219">
    <property type="entry name" value="DNase I-like"/>
    <property type="match status" value="1"/>
</dbReference>
<feature type="non-terminal residue" evidence="1">
    <location>
        <position position="115"/>
    </location>
</feature>
<dbReference type="EMBL" id="JABEZW010000009">
    <property type="protein sequence ID" value="MBA0775655.1"/>
    <property type="molecule type" value="Genomic_DNA"/>
</dbReference>
<reference evidence="1 2" key="1">
    <citation type="journal article" date="2019" name="Genome Biol. Evol.">
        <title>Insights into the evolution of the New World diploid cottons (Gossypium, subgenus Houzingenia) based on genome sequencing.</title>
        <authorList>
            <person name="Grover C.E."/>
            <person name="Arick M.A. 2nd"/>
            <person name="Thrash A."/>
            <person name="Conover J.L."/>
            <person name="Sanders W.S."/>
            <person name="Peterson D.G."/>
            <person name="Frelichowski J.E."/>
            <person name="Scheffler J.A."/>
            <person name="Scheffler B.E."/>
            <person name="Wendel J.F."/>
        </authorList>
    </citation>
    <scope>NUCLEOTIDE SEQUENCE [LARGE SCALE GENOMIC DNA]</scope>
    <source>
        <strain evidence="1">8</strain>
        <tissue evidence="1">Leaf</tissue>
    </source>
</reference>
<evidence type="ECO:0008006" key="3">
    <source>
        <dbReference type="Google" id="ProtNLM"/>
    </source>
</evidence>
<dbReference type="InterPro" id="IPR036691">
    <property type="entry name" value="Endo/exonu/phosph_ase_sf"/>
</dbReference>